<dbReference type="InterPro" id="IPR012980">
    <property type="entry name" value="PELP1_middle"/>
</dbReference>
<feature type="compositionally biased region" description="Acidic residues" evidence="16">
    <location>
        <begin position="862"/>
        <end position="928"/>
    </location>
</feature>
<reference evidence="20" key="2">
    <citation type="submission" date="2025-08" db="UniProtKB">
        <authorList>
            <consortium name="RefSeq"/>
        </authorList>
    </citation>
    <scope>IDENTIFICATION</scope>
    <source>
        <tissue evidence="20">Blood</tissue>
    </source>
</reference>
<keyword evidence="13" id="KW-0804">Transcription</keyword>
<keyword evidence="11" id="KW-0007">Acetylation</keyword>
<dbReference type="GO" id="GO:0006364">
    <property type="term" value="P:rRNA processing"/>
    <property type="evidence" value="ECO:0007669"/>
    <property type="project" value="TreeGrafter"/>
</dbReference>
<feature type="domain" description="Pre-rRNA-processing protein RIX1 N-terminal" evidence="18">
    <location>
        <begin position="75"/>
        <end position="226"/>
    </location>
</feature>
<evidence type="ECO:0000256" key="1">
    <source>
        <dbReference type="ARBA" id="ARBA00004496"/>
    </source>
</evidence>
<dbReference type="InterPro" id="IPR011989">
    <property type="entry name" value="ARM-like"/>
</dbReference>
<sequence>MAAAVLSGPSAGSAAGVPGGTGGLSAVGSGPRLRLLLLESVSGLLQPRAGSAVAPVHPPVRSAPHLPGLMCLLRLHGTVGGAQNLSAVGALVGLSNARLGSIKTRFEGLCLLSLLVGESPTEMFQQHCVSWLRSIQQVLQSQDPPPTMELAVAVLRDLLRYAAQLPTLFRDISMNHLPGLLTSLLGLRPECELSALEGMKACMTYFPRACGSLRGKLASFFLSRVDALSPQLQQLACECYSRLPSLGAGFSQGLKHTESWQQELRSLLASLHSLLGALYEGAETAPVQYEGPGVEVLLTPSEDGDAHALLRLRQRFCGLARCLGLMLSSEFGAPVSVPVQEILDVICRTLSISAKNISLLGDGPLRLLLLPSIHLDALDLLSALILACGGRLLRFGGLISRLLPQVLNAWNLGRDTLSPGQERPYSTVRTKVYAVLELWVQVCGASAGVLQGGASGEALLSHLLSDISPPADALKLRSPRGSPDGGLQTGKPSAPKKLKLDLGEAMAPPSHRKGDSNANSDVCAAALRGLSRTVLMCGPLIKEETHRRLHDLVVPLVMGLQRGETLGSSPYTSSRCRQELYRLLLALLLAPSPRCPPPLACALQAFSLGQREDSLEVSSFCSEALVVCAALTHPRVPPLQPTGPTCPTPAPVPPPEAPSPFRAPPFHPPAGPPPPARPGPPAAANHLGLSVPGLVSVPPRLLPGPENHRAGSNEDPVLAPGGSPPPALPPDETFGGRVPRPAFVHYDKEEASDVEISLESDSDDSVVIVPEGLPPLPPAPPSGATPPPAAPAGPPAASPPVPAKEEPEELPAAPGPLPPPPPPPAPGPVALPPPQLVPEGTPGGGGPPSLEEDLTVININSSDEEEEEEEEEEEDFEEEEEEEEYFEEEEEEEFEEEFEEEEEEGELEDDDEDDEDDDDELEELDEADFGPAGGPAEAGGPAPPSPAPAPPPASSPGVRPAPEAEPGLLLEVEEPAADEDDDDDEDDEDDDEEEEEEEEDGGEGPGARAAPTLAPEVLPSQGEGPQAAGSPPAGPPPPELVEEPPSAPPTLLEEGTDSGGDGVPPPPPETPAAEEAAAEAEAETAALQEKEQDDTAAMLADFIDCPPDDEKPPPAPEPDS</sequence>
<dbReference type="GO" id="GO:0005737">
    <property type="term" value="C:cytoplasm"/>
    <property type="evidence" value="ECO:0007669"/>
    <property type="project" value="UniProtKB-SubCell"/>
</dbReference>
<dbReference type="GO" id="GO:0005730">
    <property type="term" value="C:nucleolus"/>
    <property type="evidence" value="ECO:0007669"/>
    <property type="project" value="UniProtKB-SubCell"/>
</dbReference>
<evidence type="ECO:0000256" key="7">
    <source>
        <dbReference type="ARBA" id="ARBA00022491"/>
    </source>
</evidence>
<comment type="subcellular location">
    <subcellularLocation>
        <location evidence="1">Cytoplasm</location>
    </subcellularLocation>
    <subcellularLocation>
        <location evidence="2">Nucleus</location>
        <location evidence="2">Nucleolus</location>
    </subcellularLocation>
    <subcellularLocation>
        <location evidence="3">Nucleus</location>
        <location evidence="3">Nucleoplasm</location>
    </subcellularLocation>
</comment>
<evidence type="ECO:0000313" key="20">
    <source>
        <dbReference type="RefSeq" id="XP_025719894.1"/>
    </source>
</evidence>
<evidence type="ECO:0000256" key="6">
    <source>
        <dbReference type="ARBA" id="ARBA00022490"/>
    </source>
</evidence>
<feature type="compositionally biased region" description="Pro residues" evidence="16">
    <location>
        <begin position="772"/>
        <end position="802"/>
    </location>
</feature>
<dbReference type="PANTHER" id="PTHR34105">
    <property type="entry name" value="PROLINE-, GLUTAMIC ACID- AND LEUCINE-RICH PROTEIN 1"/>
    <property type="match status" value="1"/>
</dbReference>
<evidence type="ECO:0000256" key="11">
    <source>
        <dbReference type="ARBA" id="ARBA00022990"/>
    </source>
</evidence>
<keyword evidence="9" id="KW-0677">Repeat</keyword>
<evidence type="ECO:0000256" key="5">
    <source>
        <dbReference type="ARBA" id="ARBA00018417"/>
    </source>
</evidence>
<dbReference type="RefSeq" id="XP_025719894.1">
    <property type="nucleotide sequence ID" value="XM_025864109.1"/>
</dbReference>
<evidence type="ECO:0000256" key="10">
    <source>
        <dbReference type="ARBA" id="ARBA00022843"/>
    </source>
</evidence>
<dbReference type="InParanoid" id="A0A3Q7NH21"/>
<keyword evidence="12" id="KW-0010">Activator</keyword>
<dbReference type="CTD" id="27043"/>
<accession>A0A3Q7NH21</accession>
<dbReference type="SUPFAM" id="SSF48371">
    <property type="entry name" value="ARM repeat"/>
    <property type="match status" value="1"/>
</dbReference>
<evidence type="ECO:0000256" key="15">
    <source>
        <dbReference type="ARBA" id="ARBA00030054"/>
    </source>
</evidence>
<keyword evidence="7" id="KW-0678">Repressor</keyword>
<keyword evidence="8" id="KW-0597">Phosphoprotein</keyword>
<dbReference type="Pfam" id="PF08166">
    <property type="entry name" value="PELP1_HEAT"/>
    <property type="match status" value="2"/>
</dbReference>
<feature type="region of interest" description="Disordered" evidence="16">
    <location>
        <begin position="637"/>
        <end position="1120"/>
    </location>
</feature>
<feature type="compositionally biased region" description="Pro residues" evidence="16">
    <location>
        <begin position="941"/>
        <end position="954"/>
    </location>
</feature>
<proteinExistence type="inferred from homology"/>
<feature type="compositionally biased region" description="Low complexity" evidence="16">
    <location>
        <begin position="1022"/>
        <end position="1031"/>
    </location>
</feature>
<keyword evidence="6" id="KW-0963">Cytoplasm</keyword>
<dbReference type="Gene3D" id="1.25.10.10">
    <property type="entry name" value="Leucine-rich Repeat Variant"/>
    <property type="match status" value="1"/>
</dbReference>
<evidence type="ECO:0000256" key="9">
    <source>
        <dbReference type="ARBA" id="ARBA00022737"/>
    </source>
</evidence>
<dbReference type="AlphaFoldDB" id="A0A3Q7NH21"/>
<feature type="region of interest" description="Disordered" evidence="16">
    <location>
        <begin position="474"/>
        <end position="495"/>
    </location>
</feature>
<evidence type="ECO:0000259" key="18">
    <source>
        <dbReference type="Pfam" id="PF08167"/>
    </source>
</evidence>
<evidence type="ECO:0000256" key="14">
    <source>
        <dbReference type="ARBA" id="ARBA00023242"/>
    </source>
</evidence>
<gene>
    <name evidence="20" type="primary">PELP1</name>
</gene>
<dbReference type="InterPro" id="IPR012583">
    <property type="entry name" value="RIX1_N"/>
</dbReference>
<feature type="compositionally biased region" description="Pro residues" evidence="16">
    <location>
        <begin position="637"/>
        <end position="681"/>
    </location>
</feature>
<name>A0A3Q7NH21_CALUR</name>
<evidence type="ECO:0000256" key="16">
    <source>
        <dbReference type="SAM" id="MobiDB-lite"/>
    </source>
</evidence>
<evidence type="ECO:0000256" key="13">
    <source>
        <dbReference type="ARBA" id="ARBA00023163"/>
    </source>
</evidence>
<organism evidence="19 20">
    <name type="scientific">Callorhinus ursinus</name>
    <name type="common">Northern fur seal</name>
    <dbReference type="NCBI Taxonomy" id="34884"/>
    <lineage>
        <taxon>Eukaryota</taxon>
        <taxon>Metazoa</taxon>
        <taxon>Chordata</taxon>
        <taxon>Craniata</taxon>
        <taxon>Vertebrata</taxon>
        <taxon>Euteleostomi</taxon>
        <taxon>Mammalia</taxon>
        <taxon>Eutheria</taxon>
        <taxon>Laurasiatheria</taxon>
        <taxon>Carnivora</taxon>
        <taxon>Caniformia</taxon>
        <taxon>Pinnipedia</taxon>
        <taxon>Otariidae</taxon>
        <taxon>Callorhinus</taxon>
    </lineage>
</organism>
<evidence type="ECO:0000256" key="3">
    <source>
        <dbReference type="ARBA" id="ARBA00004642"/>
    </source>
</evidence>
<protein>
    <recommendedName>
        <fullName evidence="5">Proline-, glutamic acid- and leucine-rich protein 1</fullName>
    </recommendedName>
    <alternativeName>
        <fullName evidence="15">Modulator of non-genomic activity of estrogen receptor</fullName>
    </alternativeName>
</protein>
<feature type="domain" description="PELP1 middle" evidence="17">
    <location>
        <begin position="424"/>
        <end position="478"/>
    </location>
</feature>
<feature type="compositionally biased region" description="Pro residues" evidence="16">
    <location>
        <begin position="813"/>
        <end position="836"/>
    </location>
</feature>
<feature type="compositionally biased region" description="Acidic residues" evidence="16">
    <location>
        <begin position="971"/>
        <end position="1002"/>
    </location>
</feature>
<evidence type="ECO:0000256" key="4">
    <source>
        <dbReference type="ARBA" id="ARBA00010511"/>
    </source>
</evidence>
<dbReference type="FunFam" id="1.25.10.10:FF:001118">
    <property type="entry name" value="Proline-, glutamic acid- and leucine-rich protein 1"/>
    <property type="match status" value="1"/>
</dbReference>
<evidence type="ECO:0000256" key="8">
    <source>
        <dbReference type="ARBA" id="ARBA00022553"/>
    </source>
</evidence>
<keyword evidence="19" id="KW-1185">Reference proteome</keyword>
<dbReference type="Proteomes" id="UP000286641">
    <property type="component" value="Unplaced"/>
</dbReference>
<dbReference type="Pfam" id="PF08167">
    <property type="entry name" value="RIX1"/>
    <property type="match status" value="1"/>
</dbReference>
<keyword evidence="10" id="KW-0832">Ubl conjugation</keyword>
<reference key="1">
    <citation type="submission" date="2019-01" db="UniProtKB">
        <authorList>
            <consortium name="RefSeq"/>
        </authorList>
    </citation>
    <scope>IDENTIFICATION</scope>
</reference>
<comment type="similarity">
    <text evidence="4">Belongs to the RIX1/PELP1 family.</text>
</comment>
<dbReference type="GO" id="GO:0005654">
    <property type="term" value="C:nucleoplasm"/>
    <property type="evidence" value="ECO:0007669"/>
    <property type="project" value="UniProtKB-SubCell"/>
</dbReference>
<evidence type="ECO:0000313" key="19">
    <source>
        <dbReference type="Proteomes" id="UP000286641"/>
    </source>
</evidence>
<dbReference type="InterPro" id="IPR016024">
    <property type="entry name" value="ARM-type_fold"/>
</dbReference>
<evidence type="ECO:0000256" key="2">
    <source>
        <dbReference type="ARBA" id="ARBA00004604"/>
    </source>
</evidence>
<dbReference type="PANTHER" id="PTHR34105:SF1">
    <property type="entry name" value="PROLINE-, GLUTAMIC ACID- AND LEUCINE-RICH PROTEIN 1"/>
    <property type="match status" value="1"/>
</dbReference>
<feature type="domain" description="PELP1 middle" evidence="17">
    <location>
        <begin position="570"/>
        <end position="638"/>
    </location>
</feature>
<evidence type="ECO:0000256" key="12">
    <source>
        <dbReference type="ARBA" id="ARBA00023159"/>
    </source>
</evidence>
<evidence type="ECO:0000259" key="17">
    <source>
        <dbReference type="Pfam" id="PF08166"/>
    </source>
</evidence>
<keyword evidence="14" id="KW-0539">Nucleus</keyword>
<feature type="compositionally biased region" description="Acidic residues" evidence="16">
    <location>
        <begin position="752"/>
        <end position="764"/>
    </location>
</feature>